<evidence type="ECO:0000313" key="3">
    <source>
        <dbReference type="Proteomes" id="UP000054248"/>
    </source>
</evidence>
<dbReference type="Pfam" id="PF12298">
    <property type="entry name" value="Bot1p"/>
    <property type="match status" value="1"/>
</dbReference>
<name>A0A0C3QAZ2_9AGAM</name>
<keyword evidence="3" id="KW-1185">Reference proteome</keyword>
<feature type="region of interest" description="Disordered" evidence="1">
    <location>
        <begin position="87"/>
        <end position="118"/>
    </location>
</feature>
<dbReference type="EMBL" id="KN823139">
    <property type="protein sequence ID" value="KIO21404.1"/>
    <property type="molecule type" value="Genomic_DNA"/>
</dbReference>
<dbReference type="GO" id="GO:0005763">
    <property type="term" value="C:mitochondrial small ribosomal subunit"/>
    <property type="evidence" value="ECO:0007669"/>
    <property type="project" value="TreeGrafter"/>
</dbReference>
<sequence length="213" mass="23688">MNPSFKPPPPLGADFRQMLFNLHVSDPEKNSIRELSQRFGLSLKRVEAVIRLKGEEVKWQMEGRTLRKNFEREMESTLSVKQFKPTGHSSLWMGERNSRAADQTADEEGGSATPSKGVEKLWWEGVEDGKEAIVGPHLLARAARLAQKAAESEAASAQFAASHSHVVEPTVPGRSPTVFVDVGTRFMDAKDVAQRQKAAEARRRLKEKQKVAA</sequence>
<dbReference type="GO" id="GO:0032543">
    <property type="term" value="P:mitochondrial translation"/>
    <property type="evidence" value="ECO:0007669"/>
    <property type="project" value="TreeGrafter"/>
</dbReference>
<evidence type="ECO:0000256" key="1">
    <source>
        <dbReference type="SAM" id="MobiDB-lite"/>
    </source>
</evidence>
<dbReference type="Proteomes" id="UP000054248">
    <property type="component" value="Unassembled WGS sequence"/>
</dbReference>
<dbReference type="PANTHER" id="PTHR28158">
    <property type="entry name" value="37S RIBOSOMAL PROTEIN S35, MITOCHONDRIAL"/>
    <property type="match status" value="1"/>
</dbReference>
<feature type="compositionally biased region" description="Low complexity" evidence="1">
    <location>
        <begin position="150"/>
        <end position="161"/>
    </location>
</feature>
<reference evidence="2 3" key="1">
    <citation type="submission" date="2014-04" db="EMBL/GenBank/DDBJ databases">
        <authorList>
            <consortium name="DOE Joint Genome Institute"/>
            <person name="Kuo A."/>
            <person name="Girlanda M."/>
            <person name="Perotto S."/>
            <person name="Kohler A."/>
            <person name="Nagy L.G."/>
            <person name="Floudas D."/>
            <person name="Copeland A."/>
            <person name="Barry K.W."/>
            <person name="Cichocki N."/>
            <person name="Veneault-Fourrey C."/>
            <person name="LaButti K."/>
            <person name="Lindquist E.A."/>
            <person name="Lipzen A."/>
            <person name="Lundell T."/>
            <person name="Morin E."/>
            <person name="Murat C."/>
            <person name="Sun H."/>
            <person name="Tunlid A."/>
            <person name="Henrissat B."/>
            <person name="Grigoriev I.V."/>
            <person name="Hibbett D.S."/>
            <person name="Martin F."/>
            <person name="Nordberg H.P."/>
            <person name="Cantor M.N."/>
            <person name="Hua S.X."/>
        </authorList>
    </citation>
    <scope>NUCLEOTIDE SEQUENCE [LARGE SCALE GENOMIC DNA]</scope>
    <source>
        <strain evidence="2 3">MUT 4182</strain>
    </source>
</reference>
<organism evidence="2 3">
    <name type="scientific">Tulasnella calospora MUT 4182</name>
    <dbReference type="NCBI Taxonomy" id="1051891"/>
    <lineage>
        <taxon>Eukaryota</taxon>
        <taxon>Fungi</taxon>
        <taxon>Dikarya</taxon>
        <taxon>Basidiomycota</taxon>
        <taxon>Agaricomycotina</taxon>
        <taxon>Agaricomycetes</taxon>
        <taxon>Cantharellales</taxon>
        <taxon>Tulasnellaceae</taxon>
        <taxon>Tulasnella</taxon>
    </lineage>
</organism>
<protein>
    <submittedName>
        <fullName evidence="2">Uncharacterized protein</fullName>
    </submittedName>
</protein>
<dbReference type="OrthoDB" id="10052321at2759"/>
<dbReference type="PANTHER" id="PTHR28158:SF1">
    <property type="entry name" value="SMALL RIBOSOMAL SUBUNIT PROTEIN MS45"/>
    <property type="match status" value="1"/>
</dbReference>
<proteinExistence type="predicted"/>
<gene>
    <name evidence="2" type="ORF">M407DRAFT_245489</name>
</gene>
<dbReference type="HOGENOM" id="CLU_068719_0_0_1"/>
<accession>A0A0C3QAZ2</accession>
<reference evidence="3" key="2">
    <citation type="submission" date="2015-01" db="EMBL/GenBank/DDBJ databases">
        <title>Evolutionary Origins and Diversification of the Mycorrhizal Mutualists.</title>
        <authorList>
            <consortium name="DOE Joint Genome Institute"/>
            <consortium name="Mycorrhizal Genomics Consortium"/>
            <person name="Kohler A."/>
            <person name="Kuo A."/>
            <person name="Nagy L.G."/>
            <person name="Floudas D."/>
            <person name="Copeland A."/>
            <person name="Barry K.W."/>
            <person name="Cichocki N."/>
            <person name="Veneault-Fourrey C."/>
            <person name="LaButti K."/>
            <person name="Lindquist E.A."/>
            <person name="Lipzen A."/>
            <person name="Lundell T."/>
            <person name="Morin E."/>
            <person name="Murat C."/>
            <person name="Riley R."/>
            <person name="Ohm R."/>
            <person name="Sun H."/>
            <person name="Tunlid A."/>
            <person name="Henrissat B."/>
            <person name="Grigoriev I.V."/>
            <person name="Hibbett D.S."/>
            <person name="Martin F."/>
        </authorList>
    </citation>
    <scope>NUCLEOTIDE SEQUENCE [LARGE SCALE GENOMIC DNA]</scope>
    <source>
        <strain evidence="3">MUT 4182</strain>
    </source>
</reference>
<dbReference type="InterPro" id="IPR021036">
    <property type="entry name" value="Ribosomal_mS45"/>
</dbReference>
<dbReference type="GO" id="GO:0003735">
    <property type="term" value="F:structural constituent of ribosome"/>
    <property type="evidence" value="ECO:0007669"/>
    <property type="project" value="TreeGrafter"/>
</dbReference>
<dbReference type="AlphaFoldDB" id="A0A0C3QAZ2"/>
<feature type="region of interest" description="Disordered" evidence="1">
    <location>
        <begin position="150"/>
        <end position="174"/>
    </location>
</feature>
<evidence type="ECO:0000313" key="2">
    <source>
        <dbReference type="EMBL" id="KIO21404.1"/>
    </source>
</evidence>